<dbReference type="RefSeq" id="WP_097007257.1">
    <property type="nucleotide sequence ID" value="NZ_OBEJ01000001.1"/>
</dbReference>
<dbReference type="Pfam" id="PF13649">
    <property type="entry name" value="Methyltransf_25"/>
    <property type="match status" value="1"/>
</dbReference>
<dbReference type="GO" id="GO:0032259">
    <property type="term" value="P:methylation"/>
    <property type="evidence" value="ECO:0007669"/>
    <property type="project" value="UniProtKB-KW"/>
</dbReference>
<keyword evidence="2" id="KW-0489">Methyltransferase</keyword>
<dbReference type="SUPFAM" id="SSF53335">
    <property type="entry name" value="S-adenosyl-L-methionine-dependent methyltransferases"/>
    <property type="match status" value="1"/>
</dbReference>
<dbReference type="InterPro" id="IPR029063">
    <property type="entry name" value="SAM-dependent_MTases_sf"/>
</dbReference>
<dbReference type="Gene3D" id="3.40.50.150">
    <property type="entry name" value="Vaccinia Virus protein VP39"/>
    <property type="match status" value="1"/>
</dbReference>
<name>A0A285N563_NATPI</name>
<proteinExistence type="predicted"/>
<dbReference type="CDD" id="cd02440">
    <property type="entry name" value="AdoMet_MTases"/>
    <property type="match status" value="1"/>
</dbReference>
<evidence type="ECO:0000313" key="2">
    <source>
        <dbReference type="EMBL" id="SNZ03136.1"/>
    </source>
</evidence>
<keyword evidence="3" id="KW-1185">Reference proteome</keyword>
<dbReference type="EMBL" id="OBEJ01000001">
    <property type="protein sequence ID" value="SNZ03136.1"/>
    <property type="molecule type" value="Genomic_DNA"/>
</dbReference>
<organism evidence="2 3">
    <name type="scientific">Natronoarchaeum philippinense</name>
    <dbReference type="NCBI Taxonomy" id="558529"/>
    <lineage>
        <taxon>Archaea</taxon>
        <taxon>Methanobacteriati</taxon>
        <taxon>Methanobacteriota</taxon>
        <taxon>Stenosarchaea group</taxon>
        <taxon>Halobacteria</taxon>
        <taxon>Halobacteriales</taxon>
        <taxon>Natronoarchaeaceae</taxon>
    </lineage>
</organism>
<dbReference type="AlphaFoldDB" id="A0A285N563"/>
<evidence type="ECO:0000259" key="1">
    <source>
        <dbReference type="Pfam" id="PF13649"/>
    </source>
</evidence>
<gene>
    <name evidence="2" type="ORF">SAMN06269185_0198</name>
</gene>
<dbReference type="GO" id="GO:0008168">
    <property type="term" value="F:methyltransferase activity"/>
    <property type="evidence" value="ECO:0007669"/>
    <property type="project" value="UniProtKB-KW"/>
</dbReference>
<keyword evidence="2" id="KW-0808">Transferase</keyword>
<protein>
    <submittedName>
        <fullName evidence="2">Methyltransferase domain-containing protein</fullName>
    </submittedName>
</protein>
<reference evidence="2 3" key="1">
    <citation type="submission" date="2017-09" db="EMBL/GenBank/DDBJ databases">
        <authorList>
            <person name="Ehlers B."/>
            <person name="Leendertz F.H."/>
        </authorList>
    </citation>
    <scope>NUCLEOTIDE SEQUENCE [LARGE SCALE GENOMIC DNA]</scope>
    <source>
        <strain evidence="2 3">DSM 27208</strain>
    </source>
</reference>
<dbReference type="InterPro" id="IPR041698">
    <property type="entry name" value="Methyltransf_25"/>
</dbReference>
<feature type="domain" description="Methyltransferase" evidence="1">
    <location>
        <begin position="22"/>
        <end position="116"/>
    </location>
</feature>
<dbReference type="OrthoDB" id="269311at2157"/>
<accession>A0A285N563</accession>
<sequence length="239" mass="25183">MDVPTTVRTALEDQPVAGATCLEAGAGLGNATAGLLDAGAERVYAVTDDAEHARTTRRRVAAAASDRNVVLEADLRALPLAANSIDVITAHGLCNVLAPPALDAVAAELTRVAAPGCRLIVDDYEPLPADAPVTELFSLENAVAEQTDGVPALTFYPSDVLVALFEQYGWVSCRETTLLDPVPWTRSHLDAHAEAVRARAEKLPDATRDRVVSEAEQLVAAISATECGRMYSVALCRPG</sequence>
<evidence type="ECO:0000313" key="3">
    <source>
        <dbReference type="Proteomes" id="UP000219453"/>
    </source>
</evidence>
<dbReference type="Proteomes" id="UP000219453">
    <property type="component" value="Unassembled WGS sequence"/>
</dbReference>